<accession>A0ACC3T5L7</accession>
<name>A0ACC3T5L7_LIPKO</name>
<protein>
    <submittedName>
        <fullName evidence="1">rRNA processing/ribosome biogenesis-domain-containing protein</fullName>
    </submittedName>
</protein>
<dbReference type="EMBL" id="MU971348">
    <property type="protein sequence ID" value="KAK9239248.1"/>
    <property type="molecule type" value="Genomic_DNA"/>
</dbReference>
<evidence type="ECO:0000313" key="1">
    <source>
        <dbReference type="EMBL" id="KAK9239248.1"/>
    </source>
</evidence>
<proteinExistence type="predicted"/>
<gene>
    <name evidence="1" type="ORF">V1525DRAFT_398954</name>
</gene>
<evidence type="ECO:0000313" key="2">
    <source>
        <dbReference type="Proteomes" id="UP001433508"/>
    </source>
</evidence>
<comment type="caution">
    <text evidence="1">The sequence shown here is derived from an EMBL/GenBank/DDBJ whole genome shotgun (WGS) entry which is preliminary data.</text>
</comment>
<keyword evidence="2" id="KW-1185">Reference proteome</keyword>
<reference evidence="2" key="1">
    <citation type="journal article" date="2024" name="Front. Bioeng. Biotechnol.">
        <title>Genome-scale model development and genomic sequencing of the oleaginous clade Lipomyces.</title>
        <authorList>
            <person name="Czajka J.J."/>
            <person name="Han Y."/>
            <person name="Kim J."/>
            <person name="Mondo S.J."/>
            <person name="Hofstad B.A."/>
            <person name="Robles A."/>
            <person name="Haridas S."/>
            <person name="Riley R."/>
            <person name="LaButti K."/>
            <person name="Pangilinan J."/>
            <person name="Andreopoulos W."/>
            <person name="Lipzen A."/>
            <person name="Yan J."/>
            <person name="Wang M."/>
            <person name="Ng V."/>
            <person name="Grigoriev I.V."/>
            <person name="Spatafora J.W."/>
            <person name="Magnuson J.K."/>
            <person name="Baker S.E."/>
            <person name="Pomraning K.R."/>
        </authorList>
    </citation>
    <scope>NUCLEOTIDE SEQUENCE [LARGE SCALE GENOMIC DNA]</scope>
    <source>
        <strain evidence="2">CBS 7786</strain>
    </source>
</reference>
<sequence length="806" mass="88069">MAANFKRKPSTSTSQLRSCLVSWLSPDHEALLPKHLGAAAAYLGSSAVISSADPQVLHRVRVRLSALLQSHSSQLRMCGAELIYTLVDVDWESLASHGATWIKLLLMILERRNDNFTTLRAVIRALSKLFALTRGKPTLTRELATPNIPSFLASLIALSSSPDQLGPRTLSMTLPALLAIVLDNPTTFRPFASKLSNNILYPILNSSSQTGTAVRRDIEFLTRKLFVSIYRTVPKDQHMEWRISILRVIGETHKALSQTFDIVDENDNYDKVPSGWDATMDIQDSFVGVLRIEMLLRTLESFLNTSTHSRVQVPISSIVQLVDRLLSLDPENLQFKDSSDRIKQDFIASVLPSLHANVYGLLTTLVKTAGQSLLPHADTLLSHVATIPASRNPLYNIPIYTFLADFLSVVAFLPMHLYSEINHAIDLALSNLSSTQHAPSSLPDFASHPHAFISKPKSQVTIPAIKFLAAVVGTAPDLPATMRSLVDRFSIIGSQVELPDESLLLEVVQQPGRNIRWSVLPMAARRLPKNRNMSCILHPRFPPVPKRSEDILGSLSAADLEYLACKHKEQIGSDDDDEAESKPALAKQARTDRNLTLQDIASSEISAVLESDAPSVSSSSNAPVIEHVGESAMEDVELAQPHMSPTKTINPLAAELSGLNVVIEATSDRKRFRQSIPSENSKRPKTLERMTEVEAIVEALDSNSSRPGSMPVSNVASPVTSASHLTSSVEVTPTDRVTQTPVKADNVIEIGITTLSETEGVNQGDGTNAIAGVSDEATDTKTDDGKDNVDDFVLPTIDTEWSSDEN</sequence>
<dbReference type="Proteomes" id="UP001433508">
    <property type="component" value="Unassembled WGS sequence"/>
</dbReference>
<organism evidence="1 2">
    <name type="scientific">Lipomyces kononenkoae</name>
    <name type="common">Yeast</name>
    <dbReference type="NCBI Taxonomy" id="34357"/>
    <lineage>
        <taxon>Eukaryota</taxon>
        <taxon>Fungi</taxon>
        <taxon>Dikarya</taxon>
        <taxon>Ascomycota</taxon>
        <taxon>Saccharomycotina</taxon>
        <taxon>Lipomycetes</taxon>
        <taxon>Lipomycetales</taxon>
        <taxon>Lipomycetaceae</taxon>
        <taxon>Lipomyces</taxon>
    </lineage>
</organism>